<dbReference type="InterPro" id="IPR036871">
    <property type="entry name" value="PX_dom_sf"/>
</dbReference>
<dbReference type="AlphaFoldDB" id="A0A024THG3"/>
<gene>
    <name evidence="1" type="ORF">H310_12537</name>
</gene>
<accession>A0A024THG3</accession>
<organism evidence="1">
    <name type="scientific">Aphanomyces invadans</name>
    <dbReference type="NCBI Taxonomy" id="157072"/>
    <lineage>
        <taxon>Eukaryota</taxon>
        <taxon>Sar</taxon>
        <taxon>Stramenopiles</taxon>
        <taxon>Oomycota</taxon>
        <taxon>Saprolegniomycetes</taxon>
        <taxon>Saprolegniales</taxon>
        <taxon>Verrucalvaceae</taxon>
        <taxon>Aphanomyces</taxon>
    </lineage>
</organism>
<dbReference type="OrthoDB" id="78215at2759"/>
<proteinExistence type="predicted"/>
<sequence length="167" mass="18529">MTTPLKRLSMAARQTSFADLDCSVQGTSICKTRPRALFAPTHVVFLVKLTMPTRQSWCIQCTLHDVARLHRRLVDSVDDTDFQAALSTLRCPRQPLFRRTNALVVKGMCCDLEFYLTTLLKVCQAHVVTATPSAVDVEATMRTFFDTSSVKAQTKAAANMAKEAPCT</sequence>
<dbReference type="Gene3D" id="3.30.1520.10">
    <property type="entry name" value="Phox-like domain"/>
    <property type="match status" value="1"/>
</dbReference>
<dbReference type="SUPFAM" id="SSF64268">
    <property type="entry name" value="PX domain"/>
    <property type="match status" value="1"/>
</dbReference>
<dbReference type="EMBL" id="KI913991">
    <property type="protein sequence ID" value="ETV93493.1"/>
    <property type="molecule type" value="Genomic_DNA"/>
</dbReference>
<reference evidence="1" key="1">
    <citation type="submission" date="2013-12" db="EMBL/GenBank/DDBJ databases">
        <title>The Genome Sequence of Aphanomyces invadans NJM9701.</title>
        <authorList>
            <consortium name="The Broad Institute Genomics Platform"/>
            <person name="Russ C."/>
            <person name="Tyler B."/>
            <person name="van West P."/>
            <person name="Dieguez-Uribeondo J."/>
            <person name="Young S.K."/>
            <person name="Zeng Q."/>
            <person name="Gargeya S."/>
            <person name="Fitzgerald M."/>
            <person name="Abouelleil A."/>
            <person name="Alvarado L."/>
            <person name="Chapman S.B."/>
            <person name="Gainer-Dewar J."/>
            <person name="Goldberg J."/>
            <person name="Griggs A."/>
            <person name="Gujja S."/>
            <person name="Hansen M."/>
            <person name="Howarth C."/>
            <person name="Imamovic A."/>
            <person name="Ireland A."/>
            <person name="Larimer J."/>
            <person name="McCowan C."/>
            <person name="Murphy C."/>
            <person name="Pearson M."/>
            <person name="Poon T.W."/>
            <person name="Priest M."/>
            <person name="Roberts A."/>
            <person name="Saif S."/>
            <person name="Shea T."/>
            <person name="Sykes S."/>
            <person name="Wortman J."/>
            <person name="Nusbaum C."/>
            <person name="Birren B."/>
        </authorList>
    </citation>
    <scope>NUCLEOTIDE SEQUENCE [LARGE SCALE GENOMIC DNA]</scope>
    <source>
        <strain evidence="1">NJM9701</strain>
    </source>
</reference>
<dbReference type="RefSeq" id="XP_008877835.1">
    <property type="nucleotide sequence ID" value="XM_008879613.1"/>
</dbReference>
<evidence type="ECO:0000313" key="1">
    <source>
        <dbReference type="EMBL" id="ETV93493.1"/>
    </source>
</evidence>
<name>A0A024THG3_9STRA</name>
<evidence type="ECO:0008006" key="2">
    <source>
        <dbReference type="Google" id="ProtNLM"/>
    </source>
</evidence>
<protein>
    <recommendedName>
        <fullName evidence="2">PX domain-containing protein</fullName>
    </recommendedName>
</protein>
<dbReference type="GeneID" id="20089587"/>
<dbReference type="GO" id="GO:0035091">
    <property type="term" value="F:phosphatidylinositol binding"/>
    <property type="evidence" value="ECO:0007669"/>
    <property type="project" value="InterPro"/>
</dbReference>
<dbReference type="VEuPathDB" id="FungiDB:H310_12537"/>